<gene>
    <name evidence="1" type="ORF">C0V70_05760</name>
</gene>
<dbReference type="PANTHER" id="PTHR10302">
    <property type="entry name" value="SINGLE-STRANDED DNA-BINDING PROTEIN"/>
    <property type="match status" value="1"/>
</dbReference>
<sequence length="101" mass="11472">MNDQHPEIVTGRLGKDPYLAYSKKGNPICELSVGLKSEQNLTFWRKVVVFGKLAELCKVHLKKGQEVFVRGPVKLQKFITKEGHEKEYLEINAFSIGQSLL</sequence>
<dbReference type="InterPro" id="IPR000424">
    <property type="entry name" value="Primosome_PriB/ssb"/>
</dbReference>
<dbReference type="GO" id="GO:0009295">
    <property type="term" value="C:nucleoid"/>
    <property type="evidence" value="ECO:0007669"/>
    <property type="project" value="TreeGrafter"/>
</dbReference>
<evidence type="ECO:0000313" key="1">
    <source>
        <dbReference type="EMBL" id="AUN97627.1"/>
    </source>
</evidence>
<dbReference type="PANTHER" id="PTHR10302:SF0">
    <property type="entry name" value="SINGLE-STRANDED DNA-BINDING PROTEIN, MITOCHONDRIAL"/>
    <property type="match status" value="1"/>
</dbReference>
<accession>A0A2K9NQ41</accession>
<dbReference type="PIRSF" id="PIRSF002070">
    <property type="entry name" value="SSB"/>
    <property type="match status" value="1"/>
</dbReference>
<dbReference type="GO" id="GO:0006260">
    <property type="term" value="P:DNA replication"/>
    <property type="evidence" value="ECO:0007669"/>
    <property type="project" value="InterPro"/>
</dbReference>
<dbReference type="GO" id="GO:0003697">
    <property type="term" value="F:single-stranded DNA binding"/>
    <property type="evidence" value="ECO:0007669"/>
    <property type="project" value="InterPro"/>
</dbReference>
<dbReference type="KEGG" id="bsto:C0V70_05760"/>
<proteinExistence type="predicted"/>
<name>A0A2K9NQ41_BACTC</name>
<dbReference type="EMBL" id="CP025704">
    <property type="protein sequence ID" value="AUN97627.1"/>
    <property type="molecule type" value="Genomic_DNA"/>
</dbReference>
<dbReference type="RefSeq" id="WP_102242922.1">
    <property type="nucleotide sequence ID" value="NZ_CP025704.1"/>
</dbReference>
<dbReference type="InterPro" id="IPR012340">
    <property type="entry name" value="NA-bd_OB-fold"/>
</dbReference>
<evidence type="ECO:0000313" key="2">
    <source>
        <dbReference type="Proteomes" id="UP000235584"/>
    </source>
</evidence>
<dbReference type="PROSITE" id="PS50935">
    <property type="entry name" value="SSB"/>
    <property type="match status" value="1"/>
</dbReference>
<dbReference type="CDD" id="cd04496">
    <property type="entry name" value="SSB_OBF"/>
    <property type="match status" value="1"/>
</dbReference>
<dbReference type="InterPro" id="IPR011344">
    <property type="entry name" value="ssDNA-bd"/>
</dbReference>
<keyword evidence="2" id="KW-1185">Reference proteome</keyword>
<dbReference type="AlphaFoldDB" id="A0A2K9NQ41"/>
<dbReference type="Proteomes" id="UP000235584">
    <property type="component" value="Chromosome"/>
</dbReference>
<organism evidence="1 2">
    <name type="scientific">Bacteriovorax stolpii</name>
    <name type="common">Bdellovibrio stolpii</name>
    <dbReference type="NCBI Taxonomy" id="960"/>
    <lineage>
        <taxon>Bacteria</taxon>
        <taxon>Pseudomonadati</taxon>
        <taxon>Bdellovibrionota</taxon>
        <taxon>Bacteriovoracia</taxon>
        <taxon>Bacteriovoracales</taxon>
        <taxon>Bacteriovoracaceae</taxon>
        <taxon>Bacteriovorax</taxon>
    </lineage>
</organism>
<reference evidence="1 2" key="1">
    <citation type="submission" date="2018-01" db="EMBL/GenBank/DDBJ databases">
        <title>Complete genome sequence of Bacteriovorax stolpii DSM12778.</title>
        <authorList>
            <person name="Tang B."/>
            <person name="Chang J."/>
        </authorList>
    </citation>
    <scope>NUCLEOTIDE SEQUENCE [LARGE SCALE GENOMIC DNA]</scope>
    <source>
        <strain evidence="1 2">DSM 12778</strain>
    </source>
</reference>
<protein>
    <submittedName>
        <fullName evidence="1">Uncharacterized protein</fullName>
    </submittedName>
</protein>
<dbReference type="Gene3D" id="2.40.50.140">
    <property type="entry name" value="Nucleic acid-binding proteins"/>
    <property type="match status" value="1"/>
</dbReference>
<dbReference type="NCBIfam" id="TIGR00621">
    <property type="entry name" value="ssb"/>
    <property type="match status" value="1"/>
</dbReference>
<dbReference type="Pfam" id="PF00436">
    <property type="entry name" value="SSB"/>
    <property type="match status" value="1"/>
</dbReference>
<dbReference type="SUPFAM" id="SSF50249">
    <property type="entry name" value="Nucleic acid-binding proteins"/>
    <property type="match status" value="1"/>
</dbReference>